<evidence type="ECO:0000256" key="12">
    <source>
        <dbReference type="PIRSR" id="PIRSR000350-3"/>
    </source>
</evidence>
<dbReference type="GO" id="GO:0006103">
    <property type="term" value="P:2-oxoglutarate metabolic process"/>
    <property type="evidence" value="ECO:0007669"/>
    <property type="project" value="TreeGrafter"/>
</dbReference>
<keyword evidence="4 14" id="KW-0285">Flavoprotein</keyword>
<dbReference type="PIRSF" id="PIRSF000350">
    <property type="entry name" value="Mercury_reductase_MerA"/>
    <property type="match status" value="1"/>
</dbReference>
<dbReference type="EC" id="1.8.1.4" evidence="2 14"/>
<sequence length="476" mass="49878">MQTRSCQVLIVGGGPGGYPAAIRAGQLGLDTIIVDKHGLGGTCLNRGCIPSKAMIHAATKFEDMAKHADSDVLGISLAEAPKLDMGKLVGWKDGIVSKLTGGVGQLIKAAGAEHIAGWAEFSNAKTCVVTQEDGEKVEITAENVILATGSVEVELPFLPFGENVIGSTDALDLDALPEKLVVVGAGYIGLELGIAFRKLGSQVTFIEASDGILPLYDKEITRPITMWLKKHKVDVNLSCKAKGVSQRGGKAVLDYEDAKGNAQTIEADKILVAVGRKACLDGWGLENMGLDLDGGKFIKVDNQCRTGMRGVYAIGDVVGEPLLAHKATAQGEMVAEIIAGHRRVHDPVSIAAVCFTEPEVVGVGLTPDEAKAKGEEIITGKFPLAASGRYLSMEAGLDGGFVRVTARKEDHVILGIHAVGTHVSELSGEFALAVEMGARLDDIAGTIHVHPTLTEGFAEAALTALGHPIHISAPKK</sequence>
<feature type="binding site" evidence="12">
    <location>
        <position position="275"/>
    </location>
    <ligand>
        <name>NAD(+)</name>
        <dbReference type="ChEBI" id="CHEBI:57540"/>
    </ligand>
</feature>
<dbReference type="EMBL" id="RBIM01000001">
    <property type="protein sequence ID" value="RKR04079.1"/>
    <property type="molecule type" value="Genomic_DNA"/>
</dbReference>
<dbReference type="InterPro" id="IPR036188">
    <property type="entry name" value="FAD/NAD-bd_sf"/>
</dbReference>
<feature type="domain" description="FAD/NAD(P)-binding" evidence="16">
    <location>
        <begin position="7"/>
        <end position="331"/>
    </location>
</feature>
<reference evidence="17 18" key="1">
    <citation type="submission" date="2018-10" db="EMBL/GenBank/DDBJ databases">
        <title>Genomic Encyclopedia of Type Strains, Phase IV (KMG-IV): sequencing the most valuable type-strain genomes for metagenomic binning, comparative biology and taxonomic classification.</title>
        <authorList>
            <person name="Goeker M."/>
        </authorList>
    </citation>
    <scope>NUCLEOTIDE SEQUENCE [LARGE SCALE GENOMIC DNA]</scope>
    <source>
        <strain evidence="17 18">DSM 4734</strain>
    </source>
</reference>
<keyword evidence="8" id="KW-1015">Disulfide bond</keyword>
<evidence type="ECO:0000256" key="1">
    <source>
        <dbReference type="ARBA" id="ARBA00007532"/>
    </source>
</evidence>
<accession>A0A495DQ05</accession>
<dbReference type="FunFam" id="3.30.390.30:FF:000001">
    <property type="entry name" value="Dihydrolipoyl dehydrogenase"/>
    <property type="match status" value="1"/>
</dbReference>
<name>A0A495DQ05_9PROT</name>
<dbReference type="Gene3D" id="3.50.50.60">
    <property type="entry name" value="FAD/NAD(P)-binding domain"/>
    <property type="match status" value="2"/>
</dbReference>
<comment type="cofactor">
    <cofactor evidence="12 14">
        <name>FAD</name>
        <dbReference type="ChEBI" id="CHEBI:57692"/>
    </cofactor>
    <text evidence="12 14">Binds 1 FAD per subunit.</text>
</comment>
<feature type="domain" description="Pyridine nucleotide-disulphide oxidoreductase dimerisation" evidence="15">
    <location>
        <begin position="350"/>
        <end position="461"/>
    </location>
</feature>
<dbReference type="NCBIfam" id="TIGR01350">
    <property type="entry name" value="lipoamide_DH"/>
    <property type="match status" value="1"/>
</dbReference>
<dbReference type="InterPro" id="IPR004099">
    <property type="entry name" value="Pyr_nucl-diS_OxRdtase_dimer"/>
</dbReference>
<dbReference type="Gene3D" id="3.30.390.30">
    <property type="match status" value="1"/>
</dbReference>
<evidence type="ECO:0000256" key="14">
    <source>
        <dbReference type="RuleBase" id="RU003692"/>
    </source>
</evidence>
<keyword evidence="5 12" id="KW-0274">FAD</keyword>
<dbReference type="PRINTS" id="PR00411">
    <property type="entry name" value="PNDRDTASEI"/>
</dbReference>
<comment type="miscellaneous">
    <text evidence="14">The active site is a redox-active disulfide bond.</text>
</comment>
<feature type="binding site" evidence="12">
    <location>
        <position position="316"/>
    </location>
    <ligand>
        <name>FAD</name>
        <dbReference type="ChEBI" id="CHEBI:57692"/>
    </ligand>
</feature>
<organism evidence="17 18">
    <name type="scientific">Maricaulis maris</name>
    <dbReference type="NCBI Taxonomy" id="74318"/>
    <lineage>
        <taxon>Bacteria</taxon>
        <taxon>Pseudomonadati</taxon>
        <taxon>Pseudomonadota</taxon>
        <taxon>Alphaproteobacteria</taxon>
        <taxon>Maricaulales</taxon>
        <taxon>Maricaulaceae</taxon>
        <taxon>Maricaulis</taxon>
    </lineage>
</organism>
<proteinExistence type="inferred from homology"/>
<dbReference type="PROSITE" id="PS00076">
    <property type="entry name" value="PYRIDINE_REDOX_1"/>
    <property type="match status" value="1"/>
</dbReference>
<comment type="similarity">
    <text evidence="1 14">Belongs to the class-I pyridine nucleotide-disulfide oxidoreductase family.</text>
</comment>
<evidence type="ECO:0000256" key="5">
    <source>
        <dbReference type="ARBA" id="ARBA00022827"/>
    </source>
</evidence>
<feature type="binding site" evidence="12">
    <location>
        <begin position="184"/>
        <end position="191"/>
    </location>
    <ligand>
        <name>NAD(+)</name>
        <dbReference type="ChEBI" id="CHEBI:57540"/>
    </ligand>
</feature>
<evidence type="ECO:0000256" key="9">
    <source>
        <dbReference type="ARBA" id="ARBA00023284"/>
    </source>
</evidence>
<evidence type="ECO:0000256" key="3">
    <source>
        <dbReference type="ARBA" id="ARBA00016961"/>
    </source>
</evidence>
<evidence type="ECO:0000256" key="13">
    <source>
        <dbReference type="PIRSR" id="PIRSR000350-4"/>
    </source>
</evidence>
<dbReference type="InterPro" id="IPR001100">
    <property type="entry name" value="Pyr_nuc-diS_OxRdtase"/>
</dbReference>
<evidence type="ECO:0000259" key="16">
    <source>
        <dbReference type="Pfam" id="PF07992"/>
    </source>
</evidence>
<dbReference type="Pfam" id="PF02852">
    <property type="entry name" value="Pyr_redox_dim"/>
    <property type="match status" value="1"/>
</dbReference>
<protein>
    <recommendedName>
        <fullName evidence="3 14">Dihydrolipoyl dehydrogenase</fullName>
        <ecNumber evidence="2 14">1.8.1.4</ecNumber>
    </recommendedName>
</protein>
<dbReference type="InterPro" id="IPR012999">
    <property type="entry name" value="Pyr_OxRdtase_I_AS"/>
</dbReference>
<dbReference type="Proteomes" id="UP000273675">
    <property type="component" value="Unassembled WGS sequence"/>
</dbReference>
<keyword evidence="12" id="KW-0547">Nucleotide-binding</keyword>
<dbReference type="GO" id="GO:0050660">
    <property type="term" value="F:flavin adenine dinucleotide binding"/>
    <property type="evidence" value="ECO:0007669"/>
    <property type="project" value="InterPro"/>
</dbReference>
<dbReference type="InterPro" id="IPR006258">
    <property type="entry name" value="Lipoamide_DH"/>
</dbReference>
<dbReference type="AlphaFoldDB" id="A0A495DQ05"/>
<evidence type="ECO:0000313" key="18">
    <source>
        <dbReference type="Proteomes" id="UP000273675"/>
    </source>
</evidence>
<keyword evidence="7 12" id="KW-0520">NAD</keyword>
<evidence type="ECO:0000256" key="7">
    <source>
        <dbReference type="ARBA" id="ARBA00023027"/>
    </source>
</evidence>
<evidence type="ECO:0000256" key="4">
    <source>
        <dbReference type="ARBA" id="ARBA00022630"/>
    </source>
</evidence>
<dbReference type="InterPro" id="IPR016156">
    <property type="entry name" value="FAD/NAD-linked_Rdtase_dimer_sf"/>
</dbReference>
<keyword evidence="6 14" id="KW-0560">Oxidoreductase</keyword>
<feature type="binding site" evidence="12">
    <location>
        <position position="207"/>
    </location>
    <ligand>
        <name>NAD(+)</name>
        <dbReference type="ChEBI" id="CHEBI:57540"/>
    </ligand>
</feature>
<evidence type="ECO:0000259" key="15">
    <source>
        <dbReference type="Pfam" id="PF02852"/>
    </source>
</evidence>
<gene>
    <name evidence="17" type="ORF">C7435_0522</name>
</gene>
<comment type="caution">
    <text evidence="17">The sequence shown here is derived from an EMBL/GenBank/DDBJ whole genome shotgun (WGS) entry which is preliminary data.</text>
</comment>
<dbReference type="PANTHER" id="PTHR22912">
    <property type="entry name" value="DISULFIDE OXIDOREDUCTASE"/>
    <property type="match status" value="1"/>
</dbReference>
<evidence type="ECO:0000256" key="10">
    <source>
        <dbReference type="ARBA" id="ARBA00049187"/>
    </source>
</evidence>
<feature type="binding site" evidence="12">
    <location>
        <begin position="148"/>
        <end position="150"/>
    </location>
    <ligand>
        <name>FAD</name>
        <dbReference type="ChEBI" id="CHEBI:57692"/>
    </ligand>
</feature>
<dbReference type="Pfam" id="PF07992">
    <property type="entry name" value="Pyr_redox_2"/>
    <property type="match status" value="1"/>
</dbReference>
<feature type="disulfide bond" description="Redox-active" evidence="13">
    <location>
        <begin position="43"/>
        <end position="48"/>
    </location>
</feature>
<evidence type="ECO:0000256" key="6">
    <source>
        <dbReference type="ARBA" id="ARBA00023002"/>
    </source>
</evidence>
<evidence type="ECO:0000256" key="2">
    <source>
        <dbReference type="ARBA" id="ARBA00012608"/>
    </source>
</evidence>
<dbReference type="GO" id="GO:0004148">
    <property type="term" value="F:dihydrolipoyl dehydrogenase (NADH) activity"/>
    <property type="evidence" value="ECO:0007669"/>
    <property type="project" value="UniProtKB-EC"/>
</dbReference>
<comment type="catalytic activity">
    <reaction evidence="10 14">
        <text>N(6)-[(R)-dihydrolipoyl]-L-lysyl-[protein] + NAD(+) = N(6)-[(R)-lipoyl]-L-lysyl-[protein] + NADH + H(+)</text>
        <dbReference type="Rhea" id="RHEA:15045"/>
        <dbReference type="Rhea" id="RHEA-COMP:10474"/>
        <dbReference type="Rhea" id="RHEA-COMP:10475"/>
        <dbReference type="ChEBI" id="CHEBI:15378"/>
        <dbReference type="ChEBI" id="CHEBI:57540"/>
        <dbReference type="ChEBI" id="CHEBI:57945"/>
        <dbReference type="ChEBI" id="CHEBI:83099"/>
        <dbReference type="ChEBI" id="CHEBI:83100"/>
        <dbReference type="EC" id="1.8.1.4"/>
    </reaction>
</comment>
<keyword evidence="9 14" id="KW-0676">Redox-active center</keyword>
<feature type="binding site" evidence="12">
    <location>
        <position position="52"/>
    </location>
    <ligand>
        <name>FAD</name>
        <dbReference type="ChEBI" id="CHEBI:57692"/>
    </ligand>
</feature>
<dbReference type="PRINTS" id="PR00368">
    <property type="entry name" value="FADPNR"/>
</dbReference>
<evidence type="ECO:0000256" key="8">
    <source>
        <dbReference type="ARBA" id="ARBA00023157"/>
    </source>
</evidence>
<evidence type="ECO:0000313" key="17">
    <source>
        <dbReference type="EMBL" id="RKR04079.1"/>
    </source>
</evidence>
<dbReference type="OrthoDB" id="7622990at2"/>
<evidence type="ECO:0000256" key="11">
    <source>
        <dbReference type="PIRSR" id="PIRSR000350-2"/>
    </source>
</evidence>
<dbReference type="InterPro" id="IPR050151">
    <property type="entry name" value="Class-I_Pyr_Nuc-Dis_Oxidored"/>
</dbReference>
<dbReference type="SUPFAM" id="SSF51905">
    <property type="entry name" value="FAD/NAD(P)-binding domain"/>
    <property type="match status" value="1"/>
</dbReference>
<feature type="active site" description="Proton acceptor" evidence="11">
    <location>
        <position position="450"/>
    </location>
</feature>
<dbReference type="PANTHER" id="PTHR22912:SF160">
    <property type="entry name" value="DIHYDROLIPOYL DEHYDROGENASE"/>
    <property type="match status" value="1"/>
</dbReference>
<dbReference type="InterPro" id="IPR023753">
    <property type="entry name" value="FAD/NAD-binding_dom"/>
</dbReference>
<dbReference type="SUPFAM" id="SSF55424">
    <property type="entry name" value="FAD/NAD-linked reductases, dimerisation (C-terminal) domain"/>
    <property type="match status" value="1"/>
</dbReference>